<protein>
    <recommendedName>
        <fullName evidence="6">Gram-positive cocci surface proteins LPxTG domain-containing protein</fullName>
    </recommendedName>
</protein>
<evidence type="ECO:0000256" key="2">
    <source>
        <dbReference type="SAM" id="Phobius"/>
    </source>
</evidence>
<feature type="compositionally biased region" description="Pro residues" evidence="1">
    <location>
        <begin position="176"/>
        <end position="188"/>
    </location>
</feature>
<evidence type="ECO:0000313" key="4">
    <source>
        <dbReference type="EMBL" id="GEA82567.1"/>
    </source>
</evidence>
<sequence length="250" mass="25474">MLAAVAAGLTLAVTAPAAAAVADDELGVGWAGPTVSLAWDGTTQSTATTSFVGVPVSVPGDQARRTLVVRNDGPSAGRLTAWLVDVDLDAPAGSTTTFFDDVRLRWDGGERSLQALADAGRTRIASRVLAPGESTRLTVGYVFDVDATSGNGTHEGRLEASFDVLLHLADVAVAPTPDPTVEPTPGPGPSQDGIAPTPSPSPAATPGPGRTPPLARTGADVLFLGTWAVACATGGILLLLVARRRRRARV</sequence>
<keyword evidence="2" id="KW-1133">Transmembrane helix</keyword>
<feature type="transmembrane region" description="Helical" evidence="2">
    <location>
        <begin position="221"/>
        <end position="242"/>
    </location>
</feature>
<feature type="compositionally biased region" description="Pro residues" evidence="1">
    <location>
        <begin position="197"/>
        <end position="211"/>
    </location>
</feature>
<dbReference type="Proteomes" id="UP000315842">
    <property type="component" value="Unassembled WGS sequence"/>
</dbReference>
<reference evidence="4 5" key="1">
    <citation type="submission" date="2019-06" db="EMBL/GenBank/DDBJ databases">
        <title>Whole genome shotgun sequence of Cellulomonas uda NBRC 3747.</title>
        <authorList>
            <person name="Hosoyama A."/>
            <person name="Uohara A."/>
            <person name="Ohji S."/>
            <person name="Ichikawa N."/>
        </authorList>
    </citation>
    <scope>NUCLEOTIDE SEQUENCE [LARGE SCALE GENOMIC DNA]</scope>
    <source>
        <strain evidence="4 5">NBRC 3747</strain>
    </source>
</reference>
<keyword evidence="2" id="KW-0812">Transmembrane</keyword>
<comment type="caution">
    <text evidence="4">The sequence shown here is derived from an EMBL/GenBank/DDBJ whole genome shotgun (WGS) entry which is preliminary data.</text>
</comment>
<feature type="chain" id="PRO_5039653434" description="Gram-positive cocci surface proteins LPxTG domain-containing protein" evidence="3">
    <location>
        <begin position="20"/>
        <end position="250"/>
    </location>
</feature>
<keyword evidence="3" id="KW-0732">Signal</keyword>
<keyword evidence="5" id="KW-1185">Reference proteome</keyword>
<feature type="region of interest" description="Disordered" evidence="1">
    <location>
        <begin position="175"/>
        <end position="213"/>
    </location>
</feature>
<organism evidence="4 5">
    <name type="scientific">Cellulomonas uda</name>
    <dbReference type="NCBI Taxonomy" id="1714"/>
    <lineage>
        <taxon>Bacteria</taxon>
        <taxon>Bacillati</taxon>
        <taxon>Actinomycetota</taxon>
        <taxon>Actinomycetes</taxon>
        <taxon>Micrococcales</taxon>
        <taxon>Cellulomonadaceae</taxon>
        <taxon>Cellulomonas</taxon>
    </lineage>
</organism>
<name>A0A4Y3KEX3_CELUD</name>
<dbReference type="AlphaFoldDB" id="A0A4Y3KEX3"/>
<dbReference type="EMBL" id="BJLP01000069">
    <property type="protein sequence ID" value="GEA82567.1"/>
    <property type="molecule type" value="Genomic_DNA"/>
</dbReference>
<evidence type="ECO:0000256" key="3">
    <source>
        <dbReference type="SAM" id="SignalP"/>
    </source>
</evidence>
<evidence type="ECO:0000313" key="5">
    <source>
        <dbReference type="Proteomes" id="UP000315842"/>
    </source>
</evidence>
<keyword evidence="2" id="KW-0472">Membrane</keyword>
<accession>A0A4Y3KEX3</accession>
<evidence type="ECO:0008006" key="6">
    <source>
        <dbReference type="Google" id="ProtNLM"/>
    </source>
</evidence>
<evidence type="ECO:0000256" key="1">
    <source>
        <dbReference type="SAM" id="MobiDB-lite"/>
    </source>
</evidence>
<feature type="signal peptide" evidence="3">
    <location>
        <begin position="1"/>
        <end position="19"/>
    </location>
</feature>
<proteinExistence type="predicted"/>
<gene>
    <name evidence="4" type="ORF">CUD01_30110</name>
</gene>